<dbReference type="GO" id="GO:0008270">
    <property type="term" value="F:zinc ion binding"/>
    <property type="evidence" value="ECO:0007669"/>
    <property type="project" value="InterPro"/>
</dbReference>
<dbReference type="SUPFAM" id="SSF51182">
    <property type="entry name" value="RmlC-like cupins"/>
    <property type="match status" value="1"/>
</dbReference>
<dbReference type="Proteomes" id="UP000472755">
    <property type="component" value="Unassembled WGS sequence"/>
</dbReference>
<dbReference type="Pfam" id="PF21621">
    <property type="entry name" value="MPI_cupin_dom"/>
    <property type="match status" value="1"/>
</dbReference>
<dbReference type="InterPro" id="IPR049874">
    <property type="entry name" value="ROK_cs"/>
</dbReference>
<dbReference type="Proteomes" id="UP000431913">
    <property type="component" value="Unassembled WGS sequence"/>
</dbReference>
<feature type="domain" description="Phosphomannose isomerase type I catalytic" evidence="4">
    <location>
        <begin position="318"/>
        <end position="419"/>
    </location>
</feature>
<accession>A0A6I2U1K7</accession>
<dbReference type="PANTHER" id="PTHR18964:SF149">
    <property type="entry name" value="BIFUNCTIONAL UDP-N-ACETYLGLUCOSAMINE 2-EPIMERASE_N-ACETYLMANNOSAMINE KINASE"/>
    <property type="match status" value="1"/>
</dbReference>
<dbReference type="RefSeq" id="WP_082432095.1">
    <property type="nucleotide sequence ID" value="NZ_JAXVED010000003.1"/>
</dbReference>
<comment type="caution">
    <text evidence="6">The sequence shown here is derived from an EMBL/GenBank/DDBJ whole genome shotgun (WGS) entry which is preliminary data.</text>
</comment>
<name>A0A6I2U1K7_9FIRM</name>
<dbReference type="AlphaFoldDB" id="A0A6I2U1K7"/>
<dbReference type="GO" id="GO:0004476">
    <property type="term" value="F:mannose-6-phosphate isomerase activity"/>
    <property type="evidence" value="ECO:0007669"/>
    <property type="project" value="InterPro"/>
</dbReference>
<evidence type="ECO:0000259" key="5">
    <source>
        <dbReference type="Pfam" id="PF21621"/>
    </source>
</evidence>
<dbReference type="InterPro" id="IPR000600">
    <property type="entry name" value="ROK"/>
</dbReference>
<evidence type="ECO:0000259" key="4">
    <source>
        <dbReference type="Pfam" id="PF20511"/>
    </source>
</evidence>
<dbReference type="InterPro" id="IPR011051">
    <property type="entry name" value="RmlC_Cupin_sf"/>
</dbReference>
<evidence type="ECO:0000256" key="1">
    <source>
        <dbReference type="ARBA" id="ARBA00006479"/>
    </source>
</evidence>
<organism evidence="6 8">
    <name type="scientific">Ruthenibacterium lactatiformans</name>
    <dbReference type="NCBI Taxonomy" id="1550024"/>
    <lineage>
        <taxon>Bacteria</taxon>
        <taxon>Bacillati</taxon>
        <taxon>Bacillota</taxon>
        <taxon>Clostridia</taxon>
        <taxon>Eubacteriales</taxon>
        <taxon>Oscillospiraceae</taxon>
        <taxon>Ruthenibacterium</taxon>
    </lineage>
</organism>
<sequence length="632" mass="65981">MRYAIGIDLGGTNIAAGIVTEDYKLLEKGSVPTKAQRPWQEVAADMARLAMELVEKAGLSRADCAGIGVGSPGICNGDTGEVVYSNNLYWDDVPLCPTLTRLTGLPCRLSNDANCAALGEVVAGAAKGCKTAVLLTLGTGVGGGVVIDGKIYEGQASAGAELGHCTLISGGVECTCGRRGCIESYASATALIRQASEAAAAHPESLLNKERITAKSVYDAMRAGDDAAKAVVAQYEEYLGEAIVDMVNIFRPEMLLLGGGISGEGKALTDPMNEYVKAHCFGGDKSFVTRVDTATLGNKAGIIGAAALCLSAPAAMPLKLAPAFKDYLWGGERLKSEYGKHTRLSPLAESWELSCHKDGPSTIVNGPDAGRTLAEYAARHPACVGTRHTDGVFPVLIKLIDAARPLSVQVHPDDAYAQRVEGEPGKTEMWYVVDAQPGAQLYYGFQRELTREEAARRIADGTLTDVLNAVPVKAGDVFFIDAGTVHAIGAGILIAEIQQNSNTTYRVFDYGRLGADGKPRALHVEKALDVARLCPPERPAGPMGKPEQNGDCTSTLLAKCGYFTARLLDVAGSAPLCADGESFHSLLCLSGSGAVICGGGAVPFAKGDSLFLPAGLGAYTIAGRAQLVLTAL</sequence>
<dbReference type="EMBL" id="VUNJ01000004">
    <property type="protein sequence ID" value="MST91432.1"/>
    <property type="molecule type" value="Genomic_DNA"/>
</dbReference>
<protein>
    <recommendedName>
        <fullName evidence="2">Phosphohexomutase</fullName>
    </recommendedName>
    <alternativeName>
        <fullName evidence="3">Phosphomannose isomerase</fullName>
    </alternativeName>
</protein>
<dbReference type="CDD" id="cd07010">
    <property type="entry name" value="cupin_PMI_type_I_N_bac"/>
    <property type="match status" value="1"/>
</dbReference>
<dbReference type="PROSITE" id="PS01125">
    <property type="entry name" value="ROK"/>
    <property type="match status" value="1"/>
</dbReference>
<dbReference type="InterPro" id="IPR049071">
    <property type="entry name" value="MPI_cupin_dom"/>
</dbReference>
<evidence type="ECO:0000313" key="6">
    <source>
        <dbReference type="EMBL" id="MST91432.1"/>
    </source>
</evidence>
<evidence type="ECO:0000313" key="9">
    <source>
        <dbReference type="Proteomes" id="UP000472755"/>
    </source>
</evidence>
<dbReference type="Gene3D" id="2.60.120.10">
    <property type="entry name" value="Jelly Rolls"/>
    <property type="match status" value="2"/>
</dbReference>
<comment type="similarity">
    <text evidence="1">Belongs to the ROK (NagC/XylR) family.</text>
</comment>
<evidence type="ECO:0000313" key="7">
    <source>
        <dbReference type="EMBL" id="MTS27099.1"/>
    </source>
</evidence>
<dbReference type="InterPro" id="IPR014710">
    <property type="entry name" value="RmlC-like_jellyroll"/>
</dbReference>
<dbReference type="Pfam" id="PF00480">
    <property type="entry name" value="ROK"/>
    <property type="match status" value="1"/>
</dbReference>
<dbReference type="EMBL" id="WMZU01000009">
    <property type="protein sequence ID" value="MTS27099.1"/>
    <property type="molecule type" value="Genomic_DNA"/>
</dbReference>
<dbReference type="Pfam" id="PF20511">
    <property type="entry name" value="PMI_typeI_cat"/>
    <property type="match status" value="1"/>
</dbReference>
<reference evidence="6 8" key="2">
    <citation type="submission" date="2019-08" db="EMBL/GenBank/DDBJ databases">
        <title>In-depth cultivation of the pig gut microbiome towards novel bacterial diversity and tailored functional studies.</title>
        <authorList>
            <person name="Wylensek D."/>
            <person name="Hitch T.C.A."/>
            <person name="Clavel T."/>
        </authorList>
    </citation>
    <scope>NUCLEOTIDE SEQUENCE [LARGE SCALE GENOMIC DNA]</scope>
    <source>
        <strain evidence="6 8">WCA3-601-WT-6J</strain>
    </source>
</reference>
<evidence type="ECO:0000256" key="2">
    <source>
        <dbReference type="ARBA" id="ARBA00029741"/>
    </source>
</evidence>
<dbReference type="Gene3D" id="3.30.420.40">
    <property type="match status" value="2"/>
</dbReference>
<dbReference type="InterPro" id="IPR043129">
    <property type="entry name" value="ATPase_NBD"/>
</dbReference>
<dbReference type="SUPFAM" id="SSF53067">
    <property type="entry name" value="Actin-like ATPase domain"/>
    <property type="match status" value="1"/>
</dbReference>
<dbReference type="PANTHER" id="PTHR18964">
    <property type="entry name" value="ROK (REPRESSOR, ORF, KINASE) FAMILY"/>
    <property type="match status" value="1"/>
</dbReference>
<evidence type="ECO:0000313" key="8">
    <source>
        <dbReference type="Proteomes" id="UP000431913"/>
    </source>
</evidence>
<proteinExistence type="inferred from homology"/>
<evidence type="ECO:0000256" key="3">
    <source>
        <dbReference type="ARBA" id="ARBA00030762"/>
    </source>
</evidence>
<gene>
    <name evidence="6" type="ORF">FYJ76_05680</name>
    <name evidence="7" type="ORF">GMD59_07325</name>
</gene>
<reference evidence="7 9" key="1">
    <citation type="journal article" date="2019" name="Nat. Med.">
        <title>A library of human gut bacterial isolates paired with longitudinal multiomics data enables mechanistic microbiome research.</title>
        <authorList>
            <person name="Poyet M."/>
            <person name="Groussin M."/>
            <person name="Gibbons S.M."/>
            <person name="Avila-Pacheco J."/>
            <person name="Jiang X."/>
            <person name="Kearney S.M."/>
            <person name="Perrotta A.R."/>
            <person name="Berdy B."/>
            <person name="Zhao S."/>
            <person name="Lieberman T.D."/>
            <person name="Swanson P.K."/>
            <person name="Smith M."/>
            <person name="Roesemann S."/>
            <person name="Alexander J.E."/>
            <person name="Rich S.A."/>
            <person name="Livny J."/>
            <person name="Vlamakis H."/>
            <person name="Clish C."/>
            <person name="Bullock K."/>
            <person name="Deik A."/>
            <person name="Scott J."/>
            <person name="Pierce K.A."/>
            <person name="Xavier R.J."/>
            <person name="Alm E.J."/>
        </authorList>
    </citation>
    <scope>NUCLEOTIDE SEQUENCE [LARGE SCALE GENOMIC DNA]</scope>
    <source>
        <strain evidence="7 9">BIOML-A4</strain>
    </source>
</reference>
<dbReference type="InterPro" id="IPR046457">
    <property type="entry name" value="PMI_typeI_cat"/>
</dbReference>
<feature type="domain" description="Mannose-6-phosphate isomerase cupin" evidence="5">
    <location>
        <begin position="557"/>
        <end position="629"/>
    </location>
</feature>